<organism evidence="1 2">
    <name type="scientific">Nesidiocoris tenuis</name>
    <dbReference type="NCBI Taxonomy" id="355587"/>
    <lineage>
        <taxon>Eukaryota</taxon>
        <taxon>Metazoa</taxon>
        <taxon>Ecdysozoa</taxon>
        <taxon>Arthropoda</taxon>
        <taxon>Hexapoda</taxon>
        <taxon>Insecta</taxon>
        <taxon>Pterygota</taxon>
        <taxon>Neoptera</taxon>
        <taxon>Paraneoptera</taxon>
        <taxon>Hemiptera</taxon>
        <taxon>Heteroptera</taxon>
        <taxon>Panheteroptera</taxon>
        <taxon>Cimicomorpha</taxon>
        <taxon>Miridae</taxon>
        <taxon>Dicyphina</taxon>
        <taxon>Nesidiocoris</taxon>
    </lineage>
</organism>
<evidence type="ECO:0000313" key="2">
    <source>
        <dbReference type="Proteomes" id="UP000479000"/>
    </source>
</evidence>
<proteinExistence type="predicted"/>
<evidence type="ECO:0000313" key="1">
    <source>
        <dbReference type="EMBL" id="CAB0010801.1"/>
    </source>
</evidence>
<dbReference type="AlphaFoldDB" id="A0A6H5H429"/>
<sequence length="306" mass="34925">MDPAQKNTPGTTSNTNRQKMDLCHDAVLLTISSYRNIFSIKKSNLSNTLIITALRGGLVFDDIAPMQSLQSKNLEHCMDSEFLQEADNASNLQSHNFCISSAYSSTSTCYSAQDLLENAMCMMVVEMKYRIPYCELKQGSVFTVSKKMFTSVVPTLTMEMKRPPCIQAAELLIIFQCRANFMEKTRESTSRFSLNLVTELFQPGEVILNKMEDGVTVNPASFIAQENISKHCVNFTRFNWRTARFLKQIRHALYTRWRLLGSLLLKLNHLQLCSFTARPIYQAESQNDREVSPNILNKYLKISFMS</sequence>
<gene>
    <name evidence="1" type="ORF">NTEN_LOCUS15800</name>
</gene>
<protein>
    <submittedName>
        <fullName evidence="1">Uncharacterized protein</fullName>
    </submittedName>
</protein>
<accession>A0A6H5H429</accession>
<dbReference type="EMBL" id="CADCXU010023291">
    <property type="protein sequence ID" value="CAB0010801.1"/>
    <property type="molecule type" value="Genomic_DNA"/>
</dbReference>
<dbReference type="Proteomes" id="UP000479000">
    <property type="component" value="Unassembled WGS sequence"/>
</dbReference>
<reference evidence="1 2" key="1">
    <citation type="submission" date="2020-02" db="EMBL/GenBank/DDBJ databases">
        <authorList>
            <person name="Ferguson B K."/>
        </authorList>
    </citation>
    <scope>NUCLEOTIDE SEQUENCE [LARGE SCALE GENOMIC DNA]</scope>
</reference>
<name>A0A6H5H429_9HEMI</name>
<keyword evidence="2" id="KW-1185">Reference proteome</keyword>